<dbReference type="InterPro" id="IPR029054">
    <property type="entry name" value="dUTPase-like"/>
</dbReference>
<dbReference type="Proteomes" id="UP000503066">
    <property type="component" value="Genome"/>
</dbReference>
<reference evidence="30 32" key="2">
    <citation type="journal article" date="2015" name="J. Gen. Virol.">
        <title>Related strains of African swine fever virus with different virulence: genome comparison and analysis.</title>
        <authorList>
            <person name="Portugal R."/>
            <person name="Coelho J."/>
            <person name="Hoper D."/>
            <person name="Little N.S."/>
            <person name="Smithson C."/>
            <person name="Upton C."/>
            <person name="Martins C."/>
            <person name="Leitao A."/>
            <person name="Keil G.M."/>
        </authorList>
    </citation>
    <scope>NUCLEOTIDE SEQUENCE [LARGE SCALE GENOMIC DNA]</scope>
    <source>
        <strain evidence="10">L60</strain>
        <strain evidence="11">NHV</strain>
    </source>
</reference>
<dbReference type="Proteomes" id="UP000503294">
    <property type="component" value="Segment"/>
</dbReference>
<dbReference type="OrthoDB" id="12539at10239"/>
<dbReference type="Proteomes" id="UP000110401">
    <property type="component" value="Segment"/>
</dbReference>
<sequence length="165" mass="18262">MATNFFIQPITQEAEAYYPPSVITNKRKDLGVDVYCCSDLVLQPGLNIVRLHIKVACEHMGKKCGFKIMARSSMCTHERLLILANGIGLIDPGYVGELMLKIINLGDTPVQIWAKECLVQLVAQGDHVPDHINILKRNQIFPLFAPTPRGEGRFGSTGEAGIMRT</sequence>
<dbReference type="GeneID" id="41902221"/>
<dbReference type="Proteomes" id="UP000501990">
    <property type="component" value="Segment"/>
</dbReference>
<reference evidence="12" key="5">
    <citation type="journal article" date="2016" name="Virol Rep">
        <title>Genomic analysis of Sardinian 26544/OG10 isolate of African swine fever virus.</title>
        <authorList>
            <person name="Bacciu D."/>
            <person name="Deligios M."/>
            <person name="Sanna G."/>
            <person name="Paola Madrau M."/>
            <person name="Luisa Sanna M."/>
            <person name="Dei Giudici S."/>
            <person name="Oggiano A."/>
        </authorList>
    </citation>
    <scope>NUCLEOTIDE SEQUENCE</scope>
    <source>
        <strain evidence="12">26544/OG10</strain>
    </source>
</reference>
<dbReference type="Proteomes" id="UP000142390">
    <property type="component" value="Segment"/>
</dbReference>
<evidence type="ECO:0000313" key="28">
    <source>
        <dbReference type="EMBL" id="QPL11872.1"/>
    </source>
</evidence>
<evidence type="ECO:0000313" key="18">
    <source>
        <dbReference type="EMBL" id="QIM07307.1"/>
    </source>
</evidence>
<dbReference type="EMBL" id="MN270976">
    <property type="protein sequence ID" value="QIM08476.1"/>
    <property type="molecule type" value="Genomic_DNA"/>
</dbReference>
<evidence type="ECO:0000259" key="9">
    <source>
        <dbReference type="Pfam" id="PF00692"/>
    </source>
</evidence>
<dbReference type="KEGG" id="vg:41902221"/>
<dbReference type="Proteomes" id="UP000501487">
    <property type="component" value="Segment"/>
</dbReference>
<evidence type="ECO:0000313" key="17">
    <source>
        <dbReference type="EMBL" id="QIM07072.1"/>
    </source>
</evidence>
<organismHost>
    <name type="scientific">Phacochoerus aethiopicus</name>
    <name type="common">Warthog</name>
    <dbReference type="NCBI Taxonomy" id="85517"/>
</organismHost>
<dbReference type="Proteomes" id="UP000594565">
    <property type="component" value="Segment"/>
</dbReference>
<organismHost>
    <name type="scientific">Phacochoerus africanus</name>
    <name type="common">Warthog</name>
    <dbReference type="NCBI Taxonomy" id="41426"/>
</organismHost>
<dbReference type="Proteomes" id="UP000500690">
    <property type="component" value="Segment"/>
</dbReference>
<dbReference type="Gene3D" id="2.70.40.10">
    <property type="match status" value="1"/>
</dbReference>
<dbReference type="Proteomes" id="UP000117635">
    <property type="component" value="Segment"/>
</dbReference>
<dbReference type="GeneID" id="41901179"/>
<evidence type="ECO:0000313" key="27">
    <source>
        <dbReference type="EMBL" id="QIM09408.1"/>
    </source>
</evidence>
<evidence type="ECO:0000313" key="33">
    <source>
        <dbReference type="Proteomes" id="UP000241813"/>
    </source>
</evidence>
<dbReference type="Proteomes" id="UP000241813">
    <property type="component" value="Segment"/>
</dbReference>
<proteinExistence type="inferred from homology"/>
<reference evidence="31" key="1">
    <citation type="submission" date="2014-07" db="EMBL/GenBank/DDBJ databases">
        <title>Complete genome sequence of African Swine Fever Virus strain 26544/OG10 isolated in Sardinia.</title>
        <authorList>
            <person name="Dei Giudici S."/>
            <person name="Bacciu D."/>
            <person name="Sanna G."/>
            <person name="Deligios M."/>
            <person name="Oggiano A."/>
        </authorList>
    </citation>
    <scope>NUCLEOTIDE SEQUENCE [LARGE SCALE GENOMIC DNA]</scope>
</reference>
<feature type="domain" description="dUTPase-like" evidence="9">
    <location>
        <begin position="26"/>
        <end position="157"/>
    </location>
</feature>
<evidence type="ECO:0000313" key="22">
    <source>
        <dbReference type="EMBL" id="QIM08243.1"/>
    </source>
</evidence>
<dbReference type="Proteomes" id="UP000501683">
    <property type="component" value="Segment"/>
</dbReference>
<evidence type="ECO:0000313" key="10">
    <source>
        <dbReference type="EMBL" id="AIY22321.1"/>
    </source>
</evidence>
<dbReference type="GO" id="GO:0004170">
    <property type="term" value="F:dUTP diphosphatase activity"/>
    <property type="evidence" value="ECO:0007669"/>
    <property type="project" value="UniProtKB-EC"/>
</dbReference>
<dbReference type="Proteomes" id="UP000500898">
    <property type="component" value="Segment"/>
</dbReference>
<dbReference type="EMBL" id="MN270979">
    <property type="protein sequence ID" value="QIM09175.1"/>
    <property type="molecule type" value="Genomic_DNA"/>
</dbReference>
<dbReference type="EMBL" id="KM262844">
    <property type="protein sequence ID" value="AIY22321.1"/>
    <property type="molecule type" value="Genomic_DNA"/>
</dbReference>
<dbReference type="EMBL" id="MN270969">
    <property type="protein sequence ID" value="QIM06837.1"/>
    <property type="molecule type" value="Genomic_DNA"/>
</dbReference>
<comment type="cofactor">
    <cofactor evidence="1">
        <name>Mg(2+)</name>
        <dbReference type="ChEBI" id="CHEBI:18420"/>
    </cofactor>
</comment>
<reference evidence="15" key="8">
    <citation type="submission" date="2020-09" db="EMBL/GenBank/DDBJ databases">
        <authorList>
            <person name="Daniel Perez-Nunez"/>
            <person name="Eva Castillo-Rosa"/>
            <person name="Gonzalo Vigara-Astillero and Yolanda Revilla"/>
        </authorList>
    </citation>
    <scope>NUCLEOTIDE SEQUENCE</scope>
    <source>
        <strain evidence="15">Arm/07/CBM/c4</strain>
    </source>
</reference>
<dbReference type="EMBL" id="MN270975">
    <property type="protein sequence ID" value="QIM08243.1"/>
    <property type="molecule type" value="Genomic_DNA"/>
</dbReference>
<keyword evidence="6" id="KW-0378">Hydrolase</keyword>
<organismHost>
    <name type="scientific">Sus scrofa</name>
    <name type="common">Pig</name>
    <dbReference type="NCBI Taxonomy" id="9823"/>
</organismHost>
<protein>
    <recommendedName>
        <fullName evidence="5">Deoxyuridine 5'-triphosphate nucleotidohydrolase</fullName>
        <ecNumber evidence="4">3.6.1.23</ecNumber>
    </recommendedName>
    <alternativeName>
        <fullName evidence="8">dUTP pyrophosphatase</fullName>
    </alternativeName>
</protein>
<dbReference type="Proteomes" id="UP000594644">
    <property type="component" value="Segment"/>
</dbReference>
<dbReference type="EC" id="3.6.1.23" evidence="4"/>
<dbReference type="EMBL" id="MT932579">
    <property type="protein sequence ID" value="QPL12089.1"/>
    <property type="molecule type" value="Genomic_DNA"/>
</dbReference>
<dbReference type="EMBL" id="MT932578">
    <property type="protein sequence ID" value="QPL11872.1"/>
    <property type="molecule type" value="Genomic_DNA"/>
</dbReference>
<dbReference type="KEGG" id="vg:41901179"/>
<comment type="function">
    <text evidence="2">The viral dUTPase may play a role in lowering the dUTP concentration in natural infections to minimize misincorporation of deoxyuridine into the viral DNA and ensure the fidelity of genome replication.</text>
</comment>
<accession>A0A0A1E394</accession>
<organismHost>
    <name type="scientific">Potamochoerus larvatus</name>
    <name type="common">Bushpig</name>
    <dbReference type="NCBI Taxonomy" id="273792"/>
</organismHost>
<evidence type="ECO:0000313" key="16">
    <source>
        <dbReference type="EMBL" id="QIM06837.1"/>
    </source>
</evidence>
<dbReference type="Proteomes" id="UP000501235">
    <property type="component" value="Segment"/>
</dbReference>
<dbReference type="Proteomes" id="UP001160000">
    <property type="component" value="Segment"/>
</dbReference>
<dbReference type="EMBL" id="LR881473">
    <property type="protein sequence ID" value="CAD5338269.1"/>
    <property type="molecule type" value="Genomic_DNA"/>
</dbReference>
<evidence type="ECO:0000313" key="12">
    <source>
        <dbReference type="EMBL" id="AJZ77148.1"/>
    </source>
</evidence>
<reference evidence="14" key="4">
    <citation type="journal article" date="2016" name="Genome Announc.">
        <title>Complete genome sequence of an African swine fever virus isolate from Sardinia, Italy.</title>
        <authorList>
            <person name="Granberg F."/>
            <person name="Torresi C."/>
            <person name="Oggiano A."/>
            <person name="Malmberg M."/>
            <person name="Iscaro C."/>
            <person name="De Mia G.M."/>
            <person name="Sandor B."/>
        </authorList>
    </citation>
    <scope>NUCLEOTIDE SEQUENCE [LARGE SCALE GENOMIC DNA]</scope>
    <source>
        <strain evidence="14">47/Ss/2008</strain>
    </source>
</reference>
<dbReference type="KEGG" id="vg:41901338"/>
<dbReference type="KEGG" id="vg:41901500"/>
<evidence type="ECO:0000313" key="20">
    <source>
        <dbReference type="EMBL" id="QIM07775.1"/>
    </source>
</evidence>
<dbReference type="RefSeq" id="YP_009702377.1">
    <property type="nucleotide sequence ID" value="NC_044941.1"/>
</dbReference>
<reference evidence="34 35" key="6">
    <citation type="journal article" date="2020" name="Transbound. Emerg. Dis.">
        <title>The evolution of African swine fever virus in Sardinia (1978 to 2014) as revealed by whole genome sequencing and comparative analysis.</title>
        <authorList>
            <person name="Torresi C."/>
            <person name="Fiori M."/>
            <person name="Bertolotti L."/>
            <person name="Floris M."/>
            <person name="Colitti B."/>
            <person name="Giammarioli M."/>
            <person name="Dei Giudici S."/>
            <person name="Oggiano A."/>
            <person name="Malmberg M."/>
            <person name="De Mia G.M."/>
            <person name="Belak S."/>
            <person name="Granberg F."/>
        </authorList>
    </citation>
    <scope>NUCLEOTIDE SEQUENCE [LARGE SCALE GENOMIC DNA]</scope>
    <source>
        <strain evidence="18">139/Nu/1981</strain>
        <strain evidence="19">140/Or/1985</strain>
        <strain evidence="21">141/Nu/1990</strain>
        <strain evidence="22">142/Nu/1995</strain>
        <strain evidence="27">22653/Ca/2014</strain>
        <strain evidence="24">26/Ss/2004</strain>
        <strain evidence="16">56/Ca/1978</strain>
        <strain evidence="17">57/Ca/1979</strain>
        <strain evidence="23">60/Nu/1997</strain>
        <strain evidence="25">72407/Ss/2005</strain>
        <strain evidence="20">85/Ca/1985</strain>
        <strain evidence="26">97/Ot/2012</strain>
    </source>
</reference>
<dbReference type="RefSeq" id="YP_009702535.1">
    <property type="nucleotide sequence ID" value="NC_044942.1"/>
</dbReference>
<dbReference type="RefSeq" id="YP_009702696.1">
    <property type="nucleotide sequence ID" value="NC_044943.1"/>
</dbReference>
<dbReference type="EMBL" id="KM262845">
    <property type="protein sequence ID" value="AIY22479.1"/>
    <property type="molecule type" value="Genomic_DNA"/>
</dbReference>
<evidence type="ECO:0000313" key="21">
    <source>
        <dbReference type="EMBL" id="QIM08008.1"/>
    </source>
</evidence>
<gene>
    <name evidence="10" type="primary">E165R</name>
    <name evidence="14" type="ORF">AFSV47Ss_0195</name>
    <name evidence="15" type="ORF">ASFVARMWT4_00141</name>
</gene>
<evidence type="ECO:0000313" key="29">
    <source>
        <dbReference type="EMBL" id="QPL12089.1"/>
    </source>
</evidence>
<evidence type="ECO:0000256" key="2">
    <source>
        <dbReference type="ARBA" id="ARBA00002228"/>
    </source>
</evidence>
<evidence type="ECO:0000313" key="34">
    <source>
        <dbReference type="Proteomes" id="UP000500690"/>
    </source>
</evidence>
<dbReference type="InterPro" id="IPR033704">
    <property type="entry name" value="dUTPase_trimeric"/>
</dbReference>
<dbReference type="EMBL" id="MN270974">
    <property type="protein sequence ID" value="QIM08008.1"/>
    <property type="molecule type" value="Genomic_DNA"/>
</dbReference>
<dbReference type="EMBL" id="MN270980">
    <property type="protein sequence ID" value="QIM09408.1"/>
    <property type="molecule type" value="Genomic_DNA"/>
</dbReference>
<evidence type="ECO:0000313" key="32">
    <source>
        <dbReference type="Proteomes" id="UP000142390"/>
    </source>
</evidence>
<evidence type="ECO:0000256" key="7">
    <source>
        <dbReference type="ARBA" id="ARBA00022842"/>
    </source>
</evidence>
<dbReference type="EMBL" id="MN270977">
    <property type="protein sequence ID" value="QIM08709.1"/>
    <property type="molecule type" value="Genomic_DNA"/>
</dbReference>
<evidence type="ECO:0000256" key="8">
    <source>
        <dbReference type="ARBA" id="ARBA00030698"/>
    </source>
</evidence>
<dbReference type="EMBL" id="KM102979">
    <property type="protein sequence ID" value="AJZ77148.1"/>
    <property type="molecule type" value="Genomic_DNA"/>
</dbReference>
<name>A0A0A1E394_ASF</name>
<comment type="similarity">
    <text evidence="3">Belongs to the dUTPase family.</text>
</comment>
<evidence type="ECO:0000313" key="24">
    <source>
        <dbReference type="EMBL" id="QIM08709.1"/>
    </source>
</evidence>
<evidence type="ECO:0000256" key="5">
    <source>
        <dbReference type="ARBA" id="ARBA00021732"/>
    </source>
</evidence>
<dbReference type="RefSeq" id="NP_042823.1">
    <property type="nucleotide sequence ID" value="NC_001659.2"/>
</dbReference>
<evidence type="ECO:0000313" key="26">
    <source>
        <dbReference type="EMBL" id="QIM09175.1"/>
    </source>
</evidence>
<evidence type="ECO:0000256" key="3">
    <source>
        <dbReference type="ARBA" id="ARBA00006581"/>
    </source>
</evidence>
<evidence type="ECO:0000313" key="23">
    <source>
        <dbReference type="EMBL" id="QIM08476.1"/>
    </source>
</evidence>
<dbReference type="SUPFAM" id="SSF51283">
    <property type="entry name" value="dUTPase-like"/>
    <property type="match status" value="1"/>
</dbReference>
<dbReference type="Proteomes" id="UP000502885">
    <property type="component" value="Segment"/>
</dbReference>
<dbReference type="Proteomes" id="UP000501465">
    <property type="component" value="Segment"/>
</dbReference>
<dbReference type="EMBL" id="MN270973">
    <property type="protein sequence ID" value="QIM07775.1"/>
    <property type="molecule type" value="Genomic_DNA"/>
</dbReference>
<dbReference type="Pfam" id="PF00692">
    <property type="entry name" value="dUTPase"/>
    <property type="match status" value="1"/>
</dbReference>
<organism evidence="10 32">
    <name type="scientific">African swine fever virus</name>
    <name type="common">ASFV</name>
    <dbReference type="NCBI Taxonomy" id="10497"/>
    <lineage>
        <taxon>Viruses</taxon>
        <taxon>Varidnaviria</taxon>
        <taxon>Bamfordvirae</taxon>
        <taxon>Nucleocytoviricota</taxon>
        <taxon>Pokkesviricetes</taxon>
        <taxon>Asfuvirales</taxon>
        <taxon>Asfarviridae</taxon>
        <taxon>Asfivirus</taxon>
        <taxon>Asfivirus haemorrhagiae</taxon>
    </lineage>
</organism>
<evidence type="ECO:0000313" key="11">
    <source>
        <dbReference type="EMBL" id="AIY22479.1"/>
    </source>
</evidence>
<dbReference type="InterPro" id="IPR036157">
    <property type="entry name" value="dUTPase-like_sf"/>
</dbReference>
<evidence type="ECO:0000313" key="25">
    <source>
        <dbReference type="EMBL" id="QIM08942.1"/>
    </source>
</evidence>
<dbReference type="Proteomes" id="UP000502933">
    <property type="component" value="Segment"/>
</dbReference>
<organismHost>
    <name type="scientific">Ornithodoros moubata</name>
    <name type="common">Soft tick</name>
    <name type="synonym">Argasid tick</name>
    <dbReference type="NCBI Taxonomy" id="6938"/>
</organismHost>
<dbReference type="Proteomes" id="UP000502695">
    <property type="component" value="Segment"/>
</dbReference>
<evidence type="ECO:0000313" key="35">
    <source>
        <dbReference type="Proteomes" id="UP000500898"/>
    </source>
</evidence>
<dbReference type="KEGG" id="vg:22220359"/>
<dbReference type="GeneID" id="22220359"/>
<reference evidence="28" key="7">
    <citation type="journal article" date="2020" name="Vaccines (Basel)">
        <title>African Swine Fever Circulation among Free-Ranging Pigs in Sardinia: Data from the Eradication Program.</title>
        <authorList>
            <person name="Franzoni G."/>
            <person name="Dei Giudici S."/>
            <person name="Loi F."/>
            <person name="Sanna D."/>
            <person name="Floris M."/>
            <person name="Fiori M."/>
            <person name="Sanna M.L."/>
            <person name="Madrau P."/>
            <person name="Scarpa F."/>
            <person name="Zinellu S."/>
            <person name="Giammarioli M."/>
            <person name="Cappai S."/>
            <person name="De Mia G.M."/>
            <person name="Laddomada A."/>
            <person name="Rolesu S."/>
            <person name="Oggiano A."/>
        </authorList>
    </citation>
    <scope>NUCLEOTIDE SEQUENCE [LARGE SCALE GENOMIC DNA]</scope>
    <source>
        <strain evidence="28">103917/18</strain>
        <strain evidence="29">55234/18</strain>
    </source>
</reference>
<evidence type="ECO:0000313" key="19">
    <source>
        <dbReference type="EMBL" id="QIM07542.1"/>
    </source>
</evidence>
<evidence type="ECO:0000313" key="13">
    <source>
        <dbReference type="EMBL" id="AKO62811.1"/>
    </source>
</evidence>
<organismHost>
    <name type="scientific">Ornithodoros</name>
    <name type="common">relapsing fever ticks</name>
    <dbReference type="NCBI Taxonomy" id="6937"/>
</organismHost>
<dbReference type="SMR" id="A0A0A1E394"/>
<evidence type="ECO:0000256" key="1">
    <source>
        <dbReference type="ARBA" id="ARBA00001946"/>
    </source>
</evidence>
<dbReference type="Proteomes" id="UP000266411">
    <property type="component" value="Segment"/>
</dbReference>
<dbReference type="EMBL" id="KX354450">
    <property type="protein sequence ID" value="AOO54500.1"/>
    <property type="molecule type" value="Genomic_DNA"/>
</dbReference>
<evidence type="ECO:0000256" key="6">
    <source>
        <dbReference type="ARBA" id="ARBA00022801"/>
    </source>
</evidence>
<dbReference type="EMBL" id="KP055815">
    <property type="protein sequence ID" value="AKO62811.1"/>
    <property type="molecule type" value="Genomic_DNA"/>
</dbReference>
<evidence type="ECO:0000313" key="30">
    <source>
        <dbReference type="Proteomes" id="UP000110401"/>
    </source>
</evidence>
<evidence type="ECO:0000313" key="14">
    <source>
        <dbReference type="EMBL" id="AOO54500.1"/>
    </source>
</evidence>
<dbReference type="EMBL" id="MN270978">
    <property type="protein sequence ID" value="QIM08942.1"/>
    <property type="molecule type" value="Genomic_DNA"/>
</dbReference>
<evidence type="ECO:0000256" key="4">
    <source>
        <dbReference type="ARBA" id="ARBA00012379"/>
    </source>
</evidence>
<keyword evidence="7" id="KW-0460">Magnesium</keyword>
<dbReference type="CDD" id="cd07557">
    <property type="entry name" value="trimeric_dUTPase"/>
    <property type="match status" value="1"/>
</dbReference>
<dbReference type="RefSeq" id="YP_009703413.1">
    <property type="nucleotide sequence ID" value="NC_044955.1"/>
</dbReference>
<dbReference type="EMBL" id="MN270972">
    <property type="protein sequence ID" value="QIM07542.1"/>
    <property type="molecule type" value="Genomic_DNA"/>
</dbReference>
<dbReference type="GeneID" id="41901338"/>
<evidence type="ECO:0000313" key="15">
    <source>
        <dbReference type="EMBL" id="CAD5338269.1"/>
    </source>
</evidence>
<dbReference type="GeneID" id="41901500"/>
<reference evidence="13 33" key="3">
    <citation type="journal article" date="2015" name="PLoS ONE">
        <title>Genome Sequence of African Swine Fever Virus BA71, the Virulent Parental Strain of the Nonpathogenic and Tissue-Culture Adapted BA71V.</title>
        <authorList>
            <person name="Rodriguez J.M."/>
            <person name="Moreno L.T."/>
            <person name="Alejo A."/>
            <person name="Lacasta A."/>
            <person name="Rodriguez F."/>
            <person name="Salas M.L."/>
        </authorList>
    </citation>
    <scope>NUCLEOTIDE SEQUENCE [LARGE SCALE GENOMIC DNA]</scope>
    <source>
        <strain evidence="13 33">BA71</strain>
    </source>
</reference>
<dbReference type="EMBL" id="MN270970">
    <property type="protein sequence ID" value="QIM07072.1"/>
    <property type="molecule type" value="Genomic_DNA"/>
</dbReference>
<evidence type="ECO:0000313" key="31">
    <source>
        <dbReference type="Proteomes" id="UP000117635"/>
    </source>
</evidence>
<dbReference type="EMBL" id="MN270971">
    <property type="protein sequence ID" value="QIM07307.1"/>
    <property type="molecule type" value="Genomic_DNA"/>
</dbReference>